<dbReference type="RefSeq" id="WP_014371692.1">
    <property type="nucleotide sequence ID" value="NC_016935.1"/>
</dbReference>
<keyword evidence="1" id="KW-0472">Membrane</keyword>
<dbReference type="AlphaFoldDB" id="H6NIL1"/>
<keyword evidence="3" id="KW-0378">Hydrolase</keyword>
<keyword evidence="1" id="KW-1133">Transmembrane helix</keyword>
<dbReference type="STRING" id="1116391.PM3016_5630"/>
<dbReference type="InterPro" id="IPR052901">
    <property type="entry name" value="Bact_TGase-like"/>
</dbReference>
<feature type="transmembrane region" description="Helical" evidence="1">
    <location>
        <begin position="208"/>
        <end position="226"/>
    </location>
</feature>
<organism evidence="3 4">
    <name type="scientific">Paenibacillus mucilaginosus 3016</name>
    <dbReference type="NCBI Taxonomy" id="1116391"/>
    <lineage>
        <taxon>Bacteria</taxon>
        <taxon>Bacillati</taxon>
        <taxon>Bacillota</taxon>
        <taxon>Bacilli</taxon>
        <taxon>Bacillales</taxon>
        <taxon>Paenibacillaceae</taxon>
        <taxon>Paenibacillus</taxon>
    </lineage>
</organism>
<dbReference type="KEGG" id="pmq:PM3016_5630"/>
<feature type="domain" description="Transglutaminase-like" evidence="2">
    <location>
        <begin position="495"/>
        <end position="584"/>
    </location>
</feature>
<feature type="transmembrane region" description="Helical" evidence="1">
    <location>
        <begin position="20"/>
        <end position="40"/>
    </location>
</feature>
<proteinExistence type="predicted"/>
<reference evidence="3 4" key="1">
    <citation type="journal article" date="2012" name="J. Bacteriol.">
        <title>Complete Genome Sequence of Paenibacillus mucilaginosus 3016, a Bacterium Functional as Microbial Fertilizer.</title>
        <authorList>
            <person name="Ma M."/>
            <person name="Wang Z."/>
            <person name="Li L."/>
            <person name="Jiang X."/>
            <person name="Guan D."/>
            <person name="Cao F."/>
            <person name="Chen H."/>
            <person name="Wang X."/>
            <person name="Shen D."/>
            <person name="Du B."/>
            <person name="Li J."/>
        </authorList>
    </citation>
    <scope>NUCLEOTIDE SEQUENCE [LARGE SCALE GENOMIC DNA]</scope>
    <source>
        <strain evidence="3 4">3016</strain>
    </source>
</reference>
<dbReference type="PANTHER" id="PTHR42736:SF1">
    <property type="entry name" value="PROTEIN-GLUTAMINE GAMMA-GLUTAMYLTRANSFERASE"/>
    <property type="match status" value="1"/>
</dbReference>
<accession>H6NIL1</accession>
<dbReference type="Pfam" id="PF11992">
    <property type="entry name" value="TgpA_N"/>
    <property type="match status" value="1"/>
</dbReference>
<dbReference type="InterPro" id="IPR021878">
    <property type="entry name" value="TgpA_N"/>
</dbReference>
<dbReference type="Pfam" id="PF01841">
    <property type="entry name" value="Transglut_core"/>
    <property type="match status" value="1"/>
</dbReference>
<keyword evidence="3" id="KW-0645">Protease</keyword>
<protein>
    <submittedName>
        <fullName evidence="3">Putative cysteine protease</fullName>
    </submittedName>
</protein>
<keyword evidence="1" id="KW-0812">Transmembrane</keyword>
<feature type="transmembrane region" description="Helical" evidence="1">
    <location>
        <begin position="118"/>
        <end position="138"/>
    </location>
</feature>
<dbReference type="SUPFAM" id="SSF54001">
    <property type="entry name" value="Cysteine proteinases"/>
    <property type="match status" value="1"/>
</dbReference>
<dbReference type="Gene3D" id="3.10.620.30">
    <property type="match status" value="1"/>
</dbReference>
<name>H6NIL1_9BACL</name>
<evidence type="ECO:0000313" key="3">
    <source>
        <dbReference type="EMBL" id="AFC32322.1"/>
    </source>
</evidence>
<dbReference type="GO" id="GO:0006508">
    <property type="term" value="P:proteolysis"/>
    <property type="evidence" value="ECO:0007669"/>
    <property type="project" value="UniProtKB-KW"/>
</dbReference>
<evidence type="ECO:0000259" key="2">
    <source>
        <dbReference type="SMART" id="SM00460"/>
    </source>
</evidence>
<dbReference type="GO" id="GO:0008233">
    <property type="term" value="F:peptidase activity"/>
    <property type="evidence" value="ECO:0007669"/>
    <property type="project" value="UniProtKB-KW"/>
</dbReference>
<sequence>MTTRSDTGRSALRRFFWDDWPHRLTLLLSGLILLQFTLWFGKEDGLWLPETVRIVQLTLLVVCVLEHVQKLHWLLRGLLQFVLILAINVEVLENYGIVDTMPLGSFFSSRLFLNLYELTPYLWFALGAWAAYHFMIWWVEAKWRIYSLLVISVLVLCIRDSFSSVYLWPQVAVIVGCGLFLIILSHFAQLRRRDPAAWRHLADYPASIALPVVGLVSLTVLIGAMMPEVGPALTDPYTAWRSLRGEPMNFATGKGVTVPPSEAMDTSSGYSRSDAALGGGFQFDYTPVMEVETTQRAYWRGETRSLYTGRGWDESESERRNARNPVRADNVLASDPRLPSGNMKTVEVTQKVTLLTEQRYPVLFGAYSIQKVTGINNLKNGFEPLQWSATQGELRFSERQPYPKTYEVVSQVPVVDEAALRALPAGTPAGADEFLMLPANLPERVRRLAAEITADATNPYDKAKKLEQYLQTTFPYTNKPDLTKGRSRDFVDRFLFEIKEGYCDYYSSAMAVMARSVGLPARWVKGYSSGSTPVDQYELMGLIPGQAMMDPNASGTYTVRNSDAHSWVEIYFSGYGWVPFEPTAGFAMPRASLPEIPAVEPAEAPAVEPAAAEPAAEEEEGHGLVIAGSLAVLAALAGFLAWKLQVVELWRERARRRRASLLKQKVIVECERMLRIFRRSGYVREEHETLREAVARWTRQSRWMRMDVETVLLLFEKAKYGKAEITEDDYKTATMLIDKLRSQM</sequence>
<dbReference type="InterPro" id="IPR002931">
    <property type="entry name" value="Transglutaminase-like"/>
</dbReference>
<dbReference type="Pfam" id="PF13559">
    <property type="entry name" value="DUF4129"/>
    <property type="match status" value="1"/>
</dbReference>
<feature type="transmembrane region" description="Helical" evidence="1">
    <location>
        <begin position="145"/>
        <end position="162"/>
    </location>
</feature>
<dbReference type="Proteomes" id="UP000007523">
    <property type="component" value="Chromosome"/>
</dbReference>
<keyword evidence="4" id="KW-1185">Reference proteome</keyword>
<dbReference type="InterPro" id="IPR038765">
    <property type="entry name" value="Papain-like_cys_pep_sf"/>
</dbReference>
<dbReference type="HOGENOM" id="CLU_021791_1_0_9"/>
<dbReference type="PANTHER" id="PTHR42736">
    <property type="entry name" value="PROTEIN-GLUTAMINE GAMMA-GLUTAMYLTRANSFERASE"/>
    <property type="match status" value="1"/>
</dbReference>
<dbReference type="EMBL" id="CP003235">
    <property type="protein sequence ID" value="AFC32322.1"/>
    <property type="molecule type" value="Genomic_DNA"/>
</dbReference>
<dbReference type="InterPro" id="IPR025403">
    <property type="entry name" value="TgpA-like_C"/>
</dbReference>
<dbReference type="SMART" id="SM00460">
    <property type="entry name" value="TGc"/>
    <property type="match status" value="1"/>
</dbReference>
<evidence type="ECO:0000313" key="4">
    <source>
        <dbReference type="Proteomes" id="UP000007523"/>
    </source>
</evidence>
<evidence type="ECO:0000256" key="1">
    <source>
        <dbReference type="SAM" id="Phobius"/>
    </source>
</evidence>
<gene>
    <name evidence="3" type="ORF">PM3016_5630</name>
</gene>
<feature type="transmembrane region" description="Helical" evidence="1">
    <location>
        <begin position="168"/>
        <end position="187"/>
    </location>
</feature>